<evidence type="ECO:0008006" key="4">
    <source>
        <dbReference type="Google" id="ProtNLM"/>
    </source>
</evidence>
<evidence type="ECO:0000313" key="3">
    <source>
        <dbReference type="Proteomes" id="UP000694388"/>
    </source>
</evidence>
<dbReference type="GO" id="GO:0035023">
    <property type="term" value="P:regulation of Rho protein signal transduction"/>
    <property type="evidence" value="ECO:0007669"/>
    <property type="project" value="TreeGrafter"/>
</dbReference>
<feature type="region of interest" description="Disordered" evidence="1">
    <location>
        <begin position="30"/>
        <end position="94"/>
    </location>
</feature>
<name>A0A8C4Q9G3_EPTBU</name>
<protein>
    <recommendedName>
        <fullName evidence="4">SAM domain-containing protein</fullName>
    </recommendedName>
</protein>
<dbReference type="GO" id="GO:0005096">
    <property type="term" value="F:GTPase activator activity"/>
    <property type="evidence" value="ECO:0007669"/>
    <property type="project" value="TreeGrafter"/>
</dbReference>
<feature type="compositionally biased region" description="Polar residues" evidence="1">
    <location>
        <begin position="56"/>
        <end position="76"/>
    </location>
</feature>
<feature type="compositionally biased region" description="Polar residues" evidence="1">
    <location>
        <begin position="33"/>
        <end position="42"/>
    </location>
</feature>
<accession>A0A8C4Q9G3</accession>
<dbReference type="InterPro" id="IPR013761">
    <property type="entry name" value="SAM/pointed_sf"/>
</dbReference>
<dbReference type="Proteomes" id="UP000694388">
    <property type="component" value="Unplaced"/>
</dbReference>
<dbReference type="GO" id="GO:0030036">
    <property type="term" value="P:actin cytoskeleton organization"/>
    <property type="evidence" value="ECO:0007669"/>
    <property type="project" value="TreeGrafter"/>
</dbReference>
<dbReference type="Ensembl" id="ENSEBUT00000012335.1">
    <property type="protein sequence ID" value="ENSEBUP00000011760.1"/>
    <property type="gene ID" value="ENSEBUG00000007532.1"/>
</dbReference>
<proteinExistence type="predicted"/>
<evidence type="ECO:0000256" key="1">
    <source>
        <dbReference type="SAM" id="MobiDB-lite"/>
    </source>
</evidence>
<keyword evidence="3" id="KW-1185">Reference proteome</keyword>
<dbReference type="Gene3D" id="1.10.287.2070">
    <property type="match status" value="1"/>
</dbReference>
<dbReference type="SUPFAM" id="SSF47769">
    <property type="entry name" value="SAM/Pointed domain"/>
    <property type="match status" value="1"/>
</dbReference>
<dbReference type="PANTHER" id="PTHR12659">
    <property type="entry name" value="RHO-TYPE GTPASE ACTIVATING PROTEIN"/>
    <property type="match status" value="1"/>
</dbReference>
<dbReference type="PANTHER" id="PTHR12659:SF3">
    <property type="entry name" value="STAR-RELATED LIPID TRANSFER PROTEIN 8"/>
    <property type="match status" value="1"/>
</dbReference>
<organism evidence="2 3">
    <name type="scientific">Eptatretus burgeri</name>
    <name type="common">Inshore hagfish</name>
    <dbReference type="NCBI Taxonomy" id="7764"/>
    <lineage>
        <taxon>Eukaryota</taxon>
        <taxon>Metazoa</taxon>
        <taxon>Chordata</taxon>
        <taxon>Craniata</taxon>
        <taxon>Vertebrata</taxon>
        <taxon>Cyclostomata</taxon>
        <taxon>Myxini</taxon>
        <taxon>Myxiniformes</taxon>
        <taxon>Myxinidae</taxon>
        <taxon>Eptatretinae</taxon>
        <taxon>Eptatretus</taxon>
    </lineage>
</organism>
<reference evidence="2" key="1">
    <citation type="submission" date="2025-08" db="UniProtKB">
        <authorList>
            <consortium name="Ensembl"/>
        </authorList>
    </citation>
    <scope>IDENTIFICATION</scope>
</reference>
<dbReference type="AlphaFoldDB" id="A0A8C4Q9G3"/>
<dbReference type="GeneTree" id="ENSGT00950000183061"/>
<reference evidence="2" key="2">
    <citation type="submission" date="2025-09" db="UniProtKB">
        <authorList>
            <consortium name="Ensembl"/>
        </authorList>
    </citation>
    <scope>IDENTIFICATION</scope>
</reference>
<sequence length="140" mass="15609">MDGRSTHAARPHRLDSLDVLMVSLDQLGAEIQESLSAPQSPTHSPPASPSFPQSSNRPLSNPDSPQGSPRKTSPFRQRQRRAFENEQDDPEGTEACQWLRAAGFPQYAQLYAESQFPVELCAVKADHDFLDDYSLRALCR</sequence>
<evidence type="ECO:0000313" key="2">
    <source>
        <dbReference type="Ensembl" id="ENSEBUP00000011760.1"/>
    </source>
</evidence>